<dbReference type="Proteomes" id="UP000030651">
    <property type="component" value="Unassembled WGS sequence"/>
</dbReference>
<organism evidence="1 2">
    <name type="scientific">Pestalotiopsis fici (strain W106-1 / CGMCC3.15140)</name>
    <dbReference type="NCBI Taxonomy" id="1229662"/>
    <lineage>
        <taxon>Eukaryota</taxon>
        <taxon>Fungi</taxon>
        <taxon>Dikarya</taxon>
        <taxon>Ascomycota</taxon>
        <taxon>Pezizomycotina</taxon>
        <taxon>Sordariomycetes</taxon>
        <taxon>Xylariomycetidae</taxon>
        <taxon>Amphisphaeriales</taxon>
        <taxon>Sporocadaceae</taxon>
        <taxon>Pestalotiopsis</taxon>
    </lineage>
</organism>
<dbReference type="SMART" id="SM00248">
    <property type="entry name" value="ANK"/>
    <property type="match status" value="2"/>
</dbReference>
<dbReference type="AlphaFoldDB" id="W3XL79"/>
<proteinExistence type="predicted"/>
<dbReference type="RefSeq" id="XP_007830823.1">
    <property type="nucleotide sequence ID" value="XM_007832632.1"/>
</dbReference>
<accession>W3XL79</accession>
<dbReference type="KEGG" id="pfy:PFICI_04051"/>
<dbReference type="eggNOG" id="KOG4177">
    <property type="taxonomic scope" value="Eukaryota"/>
</dbReference>
<dbReference type="InterPro" id="IPR002110">
    <property type="entry name" value="Ankyrin_rpt"/>
</dbReference>
<dbReference type="InterPro" id="IPR036770">
    <property type="entry name" value="Ankyrin_rpt-contain_sf"/>
</dbReference>
<gene>
    <name evidence="1" type="ORF">PFICI_04051</name>
</gene>
<protein>
    <submittedName>
        <fullName evidence="1">Uncharacterized protein</fullName>
    </submittedName>
</protein>
<dbReference type="Gene3D" id="1.25.40.20">
    <property type="entry name" value="Ankyrin repeat-containing domain"/>
    <property type="match status" value="1"/>
</dbReference>
<evidence type="ECO:0000313" key="1">
    <source>
        <dbReference type="EMBL" id="ETS86026.1"/>
    </source>
</evidence>
<dbReference type="InParanoid" id="W3XL79"/>
<dbReference type="HOGENOM" id="CLU_877451_0_0_1"/>
<reference evidence="2" key="1">
    <citation type="journal article" date="2015" name="BMC Genomics">
        <title>Genomic and transcriptomic analysis of the endophytic fungus Pestalotiopsis fici reveals its lifestyle and high potential for synthesis of natural products.</title>
        <authorList>
            <person name="Wang X."/>
            <person name="Zhang X."/>
            <person name="Liu L."/>
            <person name="Xiang M."/>
            <person name="Wang W."/>
            <person name="Sun X."/>
            <person name="Che Y."/>
            <person name="Guo L."/>
            <person name="Liu G."/>
            <person name="Guo L."/>
            <person name="Wang C."/>
            <person name="Yin W.B."/>
            <person name="Stadler M."/>
            <person name="Zhang X."/>
            <person name="Liu X."/>
        </authorList>
    </citation>
    <scope>NUCLEOTIDE SEQUENCE [LARGE SCALE GENOMIC DNA]</scope>
    <source>
        <strain evidence="2">W106-1 / CGMCC3.15140</strain>
    </source>
</reference>
<dbReference type="Pfam" id="PF00023">
    <property type="entry name" value="Ank"/>
    <property type="match status" value="1"/>
</dbReference>
<dbReference type="OrthoDB" id="194358at2759"/>
<sequence>MGATPTLPPSITWLHHLGSSAEGQTRMTAELFRQAPIKLIYEPFPPNPTLHPKVLAAIMDSGQDLNAEEESNRSIMLVAMHNPETATLILNQPAQLTETGPFPWSMIGSMIEDVSWMNQHWKHYLRRFRMEDLRRVSNLEPRRGWSPLCLATCTDAVKVMEHCLEMGTDIDFEGSPYGSALMAAAGMNRIESVKFLVRHGASICYEGKEGFTSAVVVGASSQRVVQWLLVGRFQDQGKLEAVSESSTIITENVPIHSWSPARLNFRLAGKFERQPDESSLDYLKALAEIKKNLRGQVVHLPKPEYLETSVVTAVYDI</sequence>
<dbReference type="SUPFAM" id="SSF48403">
    <property type="entry name" value="Ankyrin repeat"/>
    <property type="match status" value="1"/>
</dbReference>
<name>W3XL79_PESFW</name>
<keyword evidence="2" id="KW-1185">Reference proteome</keyword>
<dbReference type="EMBL" id="KI912110">
    <property type="protein sequence ID" value="ETS86026.1"/>
    <property type="molecule type" value="Genomic_DNA"/>
</dbReference>
<dbReference type="GeneID" id="19269064"/>
<evidence type="ECO:0000313" key="2">
    <source>
        <dbReference type="Proteomes" id="UP000030651"/>
    </source>
</evidence>